<dbReference type="Proteomes" id="UP000324832">
    <property type="component" value="Unassembled WGS sequence"/>
</dbReference>
<dbReference type="Gene3D" id="2.40.128.20">
    <property type="match status" value="1"/>
</dbReference>
<evidence type="ECO:0000313" key="1">
    <source>
        <dbReference type="EMBL" id="VVC97734.1"/>
    </source>
</evidence>
<dbReference type="EMBL" id="FZQP02003311">
    <property type="protein sequence ID" value="VVC97734.1"/>
    <property type="molecule type" value="Genomic_DNA"/>
</dbReference>
<sequence>MLFSTLEFRVMLTDYENYALAYSCQNVGTTQKNLFIWQLGRGTSFPSEMILNLMNQTLITNFGYTSDILTGTSHSADACTELPEIPAGENVVLTGQCDPNLPVVNGIELERESGTKSLLITQTSVKEPVKGLAIL</sequence>
<gene>
    <name evidence="1" type="ORF">LSINAPIS_LOCUS8953</name>
</gene>
<organism evidence="1 2">
    <name type="scientific">Leptidea sinapis</name>
    <dbReference type="NCBI Taxonomy" id="189913"/>
    <lineage>
        <taxon>Eukaryota</taxon>
        <taxon>Metazoa</taxon>
        <taxon>Ecdysozoa</taxon>
        <taxon>Arthropoda</taxon>
        <taxon>Hexapoda</taxon>
        <taxon>Insecta</taxon>
        <taxon>Pterygota</taxon>
        <taxon>Neoptera</taxon>
        <taxon>Endopterygota</taxon>
        <taxon>Lepidoptera</taxon>
        <taxon>Glossata</taxon>
        <taxon>Ditrysia</taxon>
        <taxon>Papilionoidea</taxon>
        <taxon>Pieridae</taxon>
        <taxon>Dismorphiinae</taxon>
        <taxon>Leptidea</taxon>
    </lineage>
</organism>
<dbReference type="SUPFAM" id="SSF50814">
    <property type="entry name" value="Lipocalins"/>
    <property type="match status" value="1"/>
</dbReference>
<keyword evidence="2" id="KW-1185">Reference proteome</keyword>
<accession>A0A5E4QJK5</accession>
<evidence type="ECO:0000313" key="2">
    <source>
        <dbReference type="Proteomes" id="UP000324832"/>
    </source>
</evidence>
<dbReference type="AlphaFoldDB" id="A0A5E4QJK5"/>
<protein>
    <submittedName>
        <fullName evidence="1">Uncharacterized protein</fullName>
    </submittedName>
</protein>
<proteinExistence type="predicted"/>
<name>A0A5E4QJK5_9NEOP</name>
<reference evidence="1 2" key="1">
    <citation type="submission" date="2017-07" db="EMBL/GenBank/DDBJ databases">
        <authorList>
            <person name="Talla V."/>
            <person name="Backstrom N."/>
        </authorList>
    </citation>
    <scope>NUCLEOTIDE SEQUENCE [LARGE SCALE GENOMIC DNA]</scope>
</reference>
<dbReference type="InterPro" id="IPR012674">
    <property type="entry name" value="Calycin"/>
</dbReference>